<comment type="similarity">
    <text evidence="2">Belongs to the glycosyl hydrolase 3 family.</text>
</comment>
<name>A0A9D1F4F2_9FIRM</name>
<dbReference type="InterPro" id="IPR036881">
    <property type="entry name" value="Glyco_hydro_3_C_sf"/>
</dbReference>
<evidence type="ECO:0000256" key="4">
    <source>
        <dbReference type="ARBA" id="ARBA00022729"/>
    </source>
</evidence>
<dbReference type="PANTHER" id="PTHR30620:SF16">
    <property type="entry name" value="LYSOSOMAL BETA GLUCOSIDASE"/>
    <property type="match status" value="1"/>
</dbReference>
<keyword evidence="5 8" id="KW-0378">Hydrolase</keyword>
<evidence type="ECO:0000256" key="5">
    <source>
        <dbReference type="ARBA" id="ARBA00022801"/>
    </source>
</evidence>
<dbReference type="InterPro" id="IPR013783">
    <property type="entry name" value="Ig-like_fold"/>
</dbReference>
<dbReference type="AlphaFoldDB" id="A0A9D1F4F2"/>
<comment type="catalytic activity">
    <reaction evidence="1">
        <text>Hydrolysis of terminal, non-reducing beta-D-glucosyl residues with release of beta-D-glucose.</text>
        <dbReference type="EC" id="3.2.1.21"/>
    </reaction>
</comment>
<organism evidence="8 9">
    <name type="scientific">Candidatus Scybalocola faecigallinarum</name>
    <dbReference type="NCBI Taxonomy" id="2840941"/>
    <lineage>
        <taxon>Bacteria</taxon>
        <taxon>Bacillati</taxon>
        <taxon>Bacillota</taxon>
        <taxon>Clostridia</taxon>
        <taxon>Lachnospirales</taxon>
        <taxon>Lachnospiraceae</taxon>
        <taxon>Lachnospiraceae incertae sedis</taxon>
        <taxon>Candidatus Scybalocola (ex Gilroy et al. 2021)</taxon>
    </lineage>
</organism>
<dbReference type="InterPro" id="IPR017853">
    <property type="entry name" value="GH"/>
</dbReference>
<dbReference type="Gene3D" id="2.60.40.10">
    <property type="entry name" value="Immunoglobulins"/>
    <property type="match status" value="1"/>
</dbReference>
<dbReference type="InterPro" id="IPR026891">
    <property type="entry name" value="Fn3-like"/>
</dbReference>
<feature type="domain" description="Fibronectin type III-like" evidence="7">
    <location>
        <begin position="638"/>
        <end position="707"/>
    </location>
</feature>
<evidence type="ECO:0000256" key="1">
    <source>
        <dbReference type="ARBA" id="ARBA00000448"/>
    </source>
</evidence>
<evidence type="ECO:0000313" key="8">
    <source>
        <dbReference type="EMBL" id="HIS47468.1"/>
    </source>
</evidence>
<dbReference type="SUPFAM" id="SSF52279">
    <property type="entry name" value="Beta-D-glucan exohydrolase, C-terminal domain"/>
    <property type="match status" value="1"/>
</dbReference>
<evidence type="ECO:0000256" key="3">
    <source>
        <dbReference type="ARBA" id="ARBA00012744"/>
    </source>
</evidence>
<dbReference type="InterPro" id="IPR051915">
    <property type="entry name" value="Cellulose_Degrad_GH3"/>
</dbReference>
<dbReference type="GO" id="GO:0008422">
    <property type="term" value="F:beta-glucosidase activity"/>
    <property type="evidence" value="ECO:0007669"/>
    <property type="project" value="UniProtKB-EC"/>
</dbReference>
<dbReference type="InterPro" id="IPR036962">
    <property type="entry name" value="Glyco_hydro_3_N_sf"/>
</dbReference>
<proteinExistence type="inferred from homology"/>
<gene>
    <name evidence="8" type="ORF">IAB46_07945</name>
</gene>
<dbReference type="InterPro" id="IPR001764">
    <property type="entry name" value="Glyco_hydro_3_N"/>
</dbReference>
<protein>
    <recommendedName>
        <fullName evidence="3">beta-glucosidase</fullName>
        <ecNumber evidence="3">3.2.1.21</ecNumber>
    </recommendedName>
</protein>
<reference evidence="8" key="1">
    <citation type="submission" date="2020-10" db="EMBL/GenBank/DDBJ databases">
        <authorList>
            <person name="Gilroy R."/>
        </authorList>
    </citation>
    <scope>NUCLEOTIDE SEQUENCE</scope>
    <source>
        <strain evidence="8">CHK178-757</strain>
    </source>
</reference>
<dbReference type="FunFam" id="2.60.40.10:FF:000495">
    <property type="entry name" value="Periplasmic beta-glucosidase"/>
    <property type="match status" value="1"/>
</dbReference>
<dbReference type="GO" id="GO:0009251">
    <property type="term" value="P:glucan catabolic process"/>
    <property type="evidence" value="ECO:0007669"/>
    <property type="project" value="TreeGrafter"/>
</dbReference>
<dbReference type="Gene3D" id="3.40.50.1700">
    <property type="entry name" value="Glycoside hydrolase family 3 C-terminal domain"/>
    <property type="match status" value="1"/>
</dbReference>
<dbReference type="Pfam" id="PF01915">
    <property type="entry name" value="Glyco_hydro_3_C"/>
    <property type="match status" value="1"/>
</dbReference>
<dbReference type="Gene3D" id="3.20.20.300">
    <property type="entry name" value="Glycoside hydrolase, family 3, N-terminal domain"/>
    <property type="match status" value="1"/>
</dbReference>
<dbReference type="Proteomes" id="UP000823927">
    <property type="component" value="Unassembled WGS sequence"/>
</dbReference>
<dbReference type="InterPro" id="IPR002772">
    <property type="entry name" value="Glyco_hydro_3_C"/>
</dbReference>
<accession>A0A9D1F4F2</accession>
<dbReference type="SMART" id="SM01217">
    <property type="entry name" value="Fn3_like"/>
    <property type="match status" value="1"/>
</dbReference>
<dbReference type="Pfam" id="PF00933">
    <property type="entry name" value="Glyco_hydro_3"/>
    <property type="match status" value="1"/>
</dbReference>
<dbReference type="SUPFAM" id="SSF51445">
    <property type="entry name" value="(Trans)glycosidases"/>
    <property type="match status" value="1"/>
</dbReference>
<sequence length="721" mass="79704">MAKKFIEDLVKEMTLEEKLGQMTQLSPEFLGIDPTMDLTGPMNEFNVQPQWLDKIGSTLNGYGARQLRAIQEKNMKESRLHIPILFMGDVVFGYRTGFPIPLAMGCSFNPDNYEKASHIAAKESAASGLHLTFAPMTDLVRDPRWGRVMESTGEDAWLNCQMTKAAVHGFQGDDFKEKGRIAACVKHFAGYGAPWGGRDYNMVDISEGVLREYYLPAYKAAVDAHVAMVMTSFNPVNRIPSSANQWLLRDILRKEWGFEGPVISDYASVDETISHGVARDGAEAAQKCIQAGVDIEMMSTNYLSYVSQLLEEGRLDISLIDEAVTRILELKDALGLFENPYKDASEEDEAALHRCSQHLQAAYDIAVGCPVLLKNQGVLPLGPEVKTIGLAGPFAGCEKTEADESLYLSLKRRLPYANIITAMTEPLGSLQRGIKDVEDQVQAAAEALKDCDVIIAAVGECGEDFGEAASKTCLRLSPNQERLLWALKQTGRPVVMIVHSGRPMEIYPVMDCADGIIQGWHLGCEEGIALADILTGKVNPSGRLTMSIPYNVGQIPVHYNAFNTGRPTQGKDERYISRYLDCPNEALFAFGYGLTYSRFEYSAFETQVLECEGCCPDETVVARAGITVKNVSDRTGTEVVQLYIRDIAAQVVRPVKELRGFNRVELAPGEFRTITFDITREMLAYWNNDGEFVFEPGEFDLMIGSSSADVETARVTIGQSR</sequence>
<keyword evidence="6" id="KW-0326">Glycosidase</keyword>
<comment type="caution">
    <text evidence="8">The sequence shown here is derived from an EMBL/GenBank/DDBJ whole genome shotgun (WGS) entry which is preliminary data.</text>
</comment>
<evidence type="ECO:0000256" key="6">
    <source>
        <dbReference type="ARBA" id="ARBA00023295"/>
    </source>
</evidence>
<keyword evidence="4" id="KW-0732">Signal</keyword>
<evidence type="ECO:0000256" key="2">
    <source>
        <dbReference type="ARBA" id="ARBA00005336"/>
    </source>
</evidence>
<dbReference type="PRINTS" id="PR00133">
    <property type="entry name" value="GLHYDRLASE3"/>
</dbReference>
<dbReference type="EC" id="3.2.1.21" evidence="3"/>
<dbReference type="EMBL" id="DVIT01000028">
    <property type="protein sequence ID" value="HIS47468.1"/>
    <property type="molecule type" value="Genomic_DNA"/>
</dbReference>
<evidence type="ECO:0000259" key="7">
    <source>
        <dbReference type="SMART" id="SM01217"/>
    </source>
</evidence>
<dbReference type="PANTHER" id="PTHR30620">
    <property type="entry name" value="PERIPLASMIC BETA-GLUCOSIDASE-RELATED"/>
    <property type="match status" value="1"/>
</dbReference>
<reference evidence="8" key="2">
    <citation type="journal article" date="2021" name="PeerJ">
        <title>Extensive microbial diversity within the chicken gut microbiome revealed by metagenomics and culture.</title>
        <authorList>
            <person name="Gilroy R."/>
            <person name="Ravi A."/>
            <person name="Getino M."/>
            <person name="Pursley I."/>
            <person name="Horton D.L."/>
            <person name="Alikhan N.F."/>
            <person name="Baker D."/>
            <person name="Gharbi K."/>
            <person name="Hall N."/>
            <person name="Watson M."/>
            <person name="Adriaenssens E.M."/>
            <person name="Foster-Nyarko E."/>
            <person name="Jarju S."/>
            <person name="Secka A."/>
            <person name="Antonio M."/>
            <person name="Oren A."/>
            <person name="Chaudhuri R.R."/>
            <person name="La Ragione R."/>
            <person name="Hildebrand F."/>
            <person name="Pallen M.J."/>
        </authorList>
    </citation>
    <scope>NUCLEOTIDE SEQUENCE</scope>
    <source>
        <strain evidence="8">CHK178-757</strain>
    </source>
</reference>
<dbReference type="Pfam" id="PF14310">
    <property type="entry name" value="Fn3-like"/>
    <property type="match status" value="1"/>
</dbReference>
<evidence type="ECO:0000313" key="9">
    <source>
        <dbReference type="Proteomes" id="UP000823927"/>
    </source>
</evidence>